<proteinExistence type="predicted"/>
<dbReference type="InterPro" id="IPR009492">
    <property type="entry name" value="TniQ"/>
</dbReference>
<dbReference type="Proteomes" id="UP000216101">
    <property type="component" value="Unassembled WGS sequence"/>
</dbReference>
<dbReference type="RefSeq" id="WP_094983821.1">
    <property type="nucleotide sequence ID" value="NZ_NHNI01000001.1"/>
</dbReference>
<dbReference type="EMBL" id="NHNI01000001">
    <property type="protein sequence ID" value="OZY86060.1"/>
    <property type="molecule type" value="Genomic_DNA"/>
</dbReference>
<protein>
    <recommendedName>
        <fullName evidence="1">TniQ domain-containing protein</fullName>
    </recommendedName>
</protein>
<reference evidence="3" key="1">
    <citation type="submission" date="2017-05" db="EMBL/GenBank/DDBJ databases">
        <authorList>
            <person name="Barney B.M."/>
        </authorList>
    </citation>
    <scope>NUCLEOTIDE SEQUENCE [LARGE SCALE GENOMIC DNA]</scope>
    <source>
        <strain evidence="3">PSBB022</strain>
    </source>
</reference>
<keyword evidence="3" id="KW-1185">Reference proteome</keyword>
<evidence type="ECO:0000259" key="1">
    <source>
        <dbReference type="Pfam" id="PF06527"/>
    </source>
</evidence>
<dbReference type="AlphaFoldDB" id="A0A266Q8A9"/>
<organism evidence="2 3">
    <name type="scientific">Cellvibrio mixtus</name>
    <dbReference type="NCBI Taxonomy" id="39650"/>
    <lineage>
        <taxon>Bacteria</taxon>
        <taxon>Pseudomonadati</taxon>
        <taxon>Pseudomonadota</taxon>
        <taxon>Gammaproteobacteria</taxon>
        <taxon>Cellvibrionales</taxon>
        <taxon>Cellvibrionaceae</taxon>
        <taxon>Cellvibrio</taxon>
    </lineage>
</organism>
<gene>
    <name evidence="2" type="ORF">CBP51_03240</name>
</gene>
<evidence type="ECO:0000313" key="2">
    <source>
        <dbReference type="EMBL" id="OZY86060.1"/>
    </source>
</evidence>
<dbReference type="Pfam" id="PF06527">
    <property type="entry name" value="TniQ"/>
    <property type="match status" value="1"/>
</dbReference>
<evidence type="ECO:0000313" key="3">
    <source>
        <dbReference type="Proteomes" id="UP000216101"/>
    </source>
</evidence>
<sequence length="331" mass="38447">MNTRLNNFPLPLPDEHILSTLVRWHAVQYYENFHKSCSGISTNSYNLKPDSIWRRIFNDILNILPDSFGLKDLIKHTLLNYYSVFQTNGFSQTTIVENCSSERKTTPKFQKFIKNTKEWRWCHFCTEEDEEKYGTSYWHCSHQIPTVARCKIHAVDLIGKCRQCNFSIRDLASGLLPSGSHCRQCGALLISVSKIDCSVKQWICQTSEYLHQSNGDSKIVIIKEELKNNLECFLESNRISVARRNHSFKVKNAIFKSILTENSASEFLSPEFHNSYYFRIFNVNSIIFGEEKYPPLYYLLLLKAIIKDDNKINQILGIDLEGSHDQSLSYN</sequence>
<comment type="caution">
    <text evidence="2">The sequence shown here is derived from an EMBL/GenBank/DDBJ whole genome shotgun (WGS) entry which is preliminary data.</text>
</comment>
<accession>A0A266Q8A9</accession>
<name>A0A266Q8A9_9GAMM</name>
<feature type="domain" description="TniQ" evidence="1">
    <location>
        <begin position="8"/>
        <end position="157"/>
    </location>
</feature>